<dbReference type="Gene3D" id="1.10.357.10">
    <property type="entry name" value="Tetracycline Repressor, domain 2"/>
    <property type="match status" value="1"/>
</dbReference>
<feature type="DNA-binding region" description="H-T-H motif" evidence="4">
    <location>
        <begin position="27"/>
        <end position="46"/>
    </location>
</feature>
<evidence type="ECO:0000256" key="2">
    <source>
        <dbReference type="ARBA" id="ARBA00023125"/>
    </source>
</evidence>
<keyword evidence="1" id="KW-0805">Transcription regulation</keyword>
<dbReference type="RefSeq" id="WP_209662742.1">
    <property type="nucleotide sequence ID" value="NZ_JAGGMS010000001.1"/>
</dbReference>
<evidence type="ECO:0000256" key="1">
    <source>
        <dbReference type="ARBA" id="ARBA00023015"/>
    </source>
</evidence>
<evidence type="ECO:0000259" key="5">
    <source>
        <dbReference type="PROSITE" id="PS50977"/>
    </source>
</evidence>
<evidence type="ECO:0000256" key="4">
    <source>
        <dbReference type="PROSITE-ProRule" id="PRU00335"/>
    </source>
</evidence>
<reference evidence="6 7" key="1">
    <citation type="submission" date="2021-03" db="EMBL/GenBank/DDBJ databases">
        <title>Sequencing the genomes of 1000 actinobacteria strains.</title>
        <authorList>
            <person name="Klenk H.-P."/>
        </authorList>
    </citation>
    <scope>NUCLEOTIDE SEQUENCE [LARGE SCALE GENOMIC DNA]</scope>
    <source>
        <strain evidence="6 7">DSM 45510</strain>
    </source>
</reference>
<dbReference type="Pfam" id="PF21943">
    <property type="entry name" value="TetR_C_46"/>
    <property type="match status" value="1"/>
</dbReference>
<sequence length="201" mass="21764">MSREARREDLIAAALDLFSTNPPEQVSVDDIAARAEVSRPLFYRYFSSVRELQVAALRTVTDGLVDRLAVSAEGPPLDRLRAVVRGLITVAGEYRAGYIALLRSGSVIATSETEALVDQVRNRAVQLILAEARVTEPSPMLLVTLRCWTAVVEGTLLSWLQEGGLPRDELDTWLVDQLVAMLAVTAAHDPAAVVSLASPTA</sequence>
<keyword evidence="3" id="KW-0804">Transcription</keyword>
<dbReference type="PROSITE" id="PS50977">
    <property type="entry name" value="HTH_TETR_2"/>
    <property type="match status" value="1"/>
</dbReference>
<proteinExistence type="predicted"/>
<dbReference type="InterPro" id="IPR009057">
    <property type="entry name" value="Homeodomain-like_sf"/>
</dbReference>
<dbReference type="PANTHER" id="PTHR30055:SF174">
    <property type="entry name" value="TRANSCRIPTIONAL REGULATORY PROTEIN (PROBABLY TETR-FAMILY)-RELATED"/>
    <property type="match status" value="1"/>
</dbReference>
<comment type="caution">
    <text evidence="6">The sequence shown here is derived from an EMBL/GenBank/DDBJ whole genome shotgun (WGS) entry which is preliminary data.</text>
</comment>
<evidence type="ECO:0000313" key="6">
    <source>
        <dbReference type="EMBL" id="MBP2179005.1"/>
    </source>
</evidence>
<feature type="domain" description="HTH tetR-type" evidence="5">
    <location>
        <begin position="4"/>
        <end position="64"/>
    </location>
</feature>
<dbReference type="PANTHER" id="PTHR30055">
    <property type="entry name" value="HTH-TYPE TRANSCRIPTIONAL REGULATOR RUTR"/>
    <property type="match status" value="1"/>
</dbReference>
<keyword evidence="2 4" id="KW-0238">DNA-binding</keyword>
<dbReference type="SUPFAM" id="SSF46689">
    <property type="entry name" value="Homeodomain-like"/>
    <property type="match status" value="1"/>
</dbReference>
<dbReference type="Pfam" id="PF00440">
    <property type="entry name" value="TetR_N"/>
    <property type="match status" value="1"/>
</dbReference>
<evidence type="ECO:0000313" key="7">
    <source>
        <dbReference type="Proteomes" id="UP000741013"/>
    </source>
</evidence>
<organism evidence="6 7">
    <name type="scientific">Amycolatopsis magusensis</name>
    <dbReference type="NCBI Taxonomy" id="882444"/>
    <lineage>
        <taxon>Bacteria</taxon>
        <taxon>Bacillati</taxon>
        <taxon>Actinomycetota</taxon>
        <taxon>Actinomycetes</taxon>
        <taxon>Pseudonocardiales</taxon>
        <taxon>Pseudonocardiaceae</taxon>
        <taxon>Amycolatopsis</taxon>
    </lineage>
</organism>
<dbReference type="InterPro" id="IPR050109">
    <property type="entry name" value="HTH-type_TetR-like_transc_reg"/>
</dbReference>
<gene>
    <name evidence="6" type="ORF">JOM49_000531</name>
</gene>
<dbReference type="InterPro" id="IPR001647">
    <property type="entry name" value="HTH_TetR"/>
</dbReference>
<dbReference type="InterPro" id="IPR054129">
    <property type="entry name" value="DesT_TetR_C"/>
</dbReference>
<evidence type="ECO:0000256" key="3">
    <source>
        <dbReference type="ARBA" id="ARBA00023163"/>
    </source>
</evidence>
<keyword evidence="7" id="KW-1185">Reference proteome</keyword>
<protein>
    <submittedName>
        <fullName evidence="6">AcrR family transcriptional regulator</fullName>
    </submittedName>
</protein>
<dbReference type="Proteomes" id="UP000741013">
    <property type="component" value="Unassembled WGS sequence"/>
</dbReference>
<dbReference type="EMBL" id="JAGGMS010000001">
    <property type="protein sequence ID" value="MBP2179005.1"/>
    <property type="molecule type" value="Genomic_DNA"/>
</dbReference>
<accession>A0ABS4PI03</accession>
<name>A0ABS4PI03_9PSEU</name>